<feature type="transmembrane region" description="Helical" evidence="1">
    <location>
        <begin position="230"/>
        <end position="252"/>
    </location>
</feature>
<keyword evidence="1" id="KW-0812">Transmembrane</keyword>
<feature type="transmembrane region" description="Helical" evidence="1">
    <location>
        <begin position="542"/>
        <end position="564"/>
    </location>
</feature>
<feature type="transmembrane region" description="Helical" evidence="1">
    <location>
        <begin position="204"/>
        <end position="224"/>
    </location>
</feature>
<feature type="transmembrane region" description="Helical" evidence="1">
    <location>
        <begin position="272"/>
        <end position="291"/>
    </location>
</feature>
<evidence type="ECO:0000313" key="2">
    <source>
        <dbReference type="EMBL" id="SUN59827.1"/>
    </source>
</evidence>
<evidence type="ECO:0000313" key="3">
    <source>
        <dbReference type="Proteomes" id="UP000254924"/>
    </source>
</evidence>
<name>A0A380K6Y5_9STRE</name>
<dbReference type="OrthoDB" id="2234762at2"/>
<evidence type="ECO:0000256" key="1">
    <source>
        <dbReference type="SAM" id="Phobius"/>
    </source>
</evidence>
<feature type="transmembrane region" description="Helical" evidence="1">
    <location>
        <begin position="617"/>
        <end position="636"/>
    </location>
</feature>
<sequence length="649" mass="73156">MKKIYWSVLVTFLLSLFFYMGQVIAEVYNLTLPETKATIEVVDWDKSKSATQIYQTLEEFSKTKKLPLYKVTFGTSDDGSMVKNVYYFPSNKPYHYDDSSFEDKVQFKKSSDLTIENPLGSYYLTSSLPKELVSVFKDLGLEVTTSSGFMVSVLAQFFANDLGGLLIFLGLILFVIDVFVFISQSKKLGILALHGRSSLLLAVFPLRFELPLVIAVVAISIWHFPLGLSYFLVLVAIVCLWLGLSHILSLALANHLTTIVEKIKAKKPYKKLLFFNVLIKLLSILVCALSLSQGLADIDRLGKMEKAIAVWQKLPNYLVLNFSSDTSLFPTAHSSQKEIEARDEKARKIVSDLLSIGEETGAVLAESVSSEQAGFSYMVVNHQFLKDIAVYRPDGGVMGDFAKDSFHLIIPENLRKQQVAIEKTMREVIAFHQNVSADENESYVGEIDVTFSRSGQRVFNFNTSDFTQTQVDNPVILVANPVLFGEKVNALVGEMSQGHYLFQEKETVMDYIETHQLTEDFAGLTSGRELGLSKLRQVRSQFYLRLVGVVMSVLVFVVINYFLIMTYLESQKKKLVIWYLFGKSYLTRHKPFLIAMFCLPVLPLVVVMALGLVSLPIVAGILVMDVVMYSSFLLLFEKRERLVMLKQGE</sequence>
<gene>
    <name evidence="2" type="ORF">NCTC12224_00584</name>
</gene>
<dbReference type="EMBL" id="UHFN01000007">
    <property type="protein sequence ID" value="SUN59827.1"/>
    <property type="molecule type" value="Genomic_DNA"/>
</dbReference>
<protein>
    <submittedName>
        <fullName evidence="2">Bacteriocin-associated membrane protein</fullName>
    </submittedName>
</protein>
<reference evidence="2 3" key="1">
    <citation type="submission" date="2018-06" db="EMBL/GenBank/DDBJ databases">
        <authorList>
            <consortium name="Pathogen Informatics"/>
            <person name="Doyle S."/>
        </authorList>
    </citation>
    <scope>NUCLEOTIDE SEQUENCE [LARGE SCALE GENOMIC DNA]</scope>
    <source>
        <strain evidence="2 3">NCTC12224</strain>
    </source>
</reference>
<feature type="transmembrane region" description="Helical" evidence="1">
    <location>
        <begin position="592"/>
        <end position="611"/>
    </location>
</feature>
<dbReference type="AlphaFoldDB" id="A0A380K6Y5"/>
<proteinExistence type="predicted"/>
<keyword evidence="1" id="KW-1133">Transmembrane helix</keyword>
<dbReference type="Proteomes" id="UP000254924">
    <property type="component" value="Unassembled WGS sequence"/>
</dbReference>
<organism evidence="2 3">
    <name type="scientific">Streptococcus hyointestinalis</name>
    <dbReference type="NCBI Taxonomy" id="1337"/>
    <lineage>
        <taxon>Bacteria</taxon>
        <taxon>Bacillati</taxon>
        <taxon>Bacillota</taxon>
        <taxon>Bacilli</taxon>
        <taxon>Lactobacillales</taxon>
        <taxon>Streptococcaceae</taxon>
        <taxon>Streptococcus</taxon>
    </lineage>
</organism>
<keyword evidence="3" id="KW-1185">Reference proteome</keyword>
<feature type="transmembrane region" description="Helical" evidence="1">
    <location>
        <begin position="162"/>
        <end position="183"/>
    </location>
</feature>
<keyword evidence="1" id="KW-0472">Membrane</keyword>
<accession>A0A380K6Y5</accession>